<dbReference type="GO" id="GO:0030527">
    <property type="term" value="F:structural constituent of chromatin"/>
    <property type="evidence" value="ECO:0007669"/>
    <property type="project" value="InterPro"/>
</dbReference>
<dbReference type="InterPro" id="IPR010992">
    <property type="entry name" value="IHF-like_DNA-bd_dom_sf"/>
</dbReference>
<reference evidence="4" key="1">
    <citation type="submission" date="2019-02" db="EMBL/GenBank/DDBJ databases">
        <authorList>
            <person name="Gruber-Vodicka R. H."/>
            <person name="Seah K. B. B."/>
        </authorList>
    </citation>
    <scope>NUCLEOTIDE SEQUENCE</scope>
    <source>
        <strain evidence="4">BECK_BZ126</strain>
    </source>
</reference>
<sequence>MPWKQPPTMNKPDLIHRMAASMENTGHEDARIMVDIILVSIADALAAGERVEIRGFGSFGVRYHEPRIGRNPKTGERVDIFGRYVPYFKPGKELRQRVDETGSRD</sequence>
<dbReference type="CDD" id="cd13836">
    <property type="entry name" value="IHF_B"/>
    <property type="match status" value="1"/>
</dbReference>
<accession>A0A451A1J0</accession>
<name>A0A451A1J0_9GAMM</name>
<dbReference type="PRINTS" id="PR01727">
    <property type="entry name" value="DNABINDINGHU"/>
</dbReference>
<dbReference type="SUPFAM" id="SSF47729">
    <property type="entry name" value="IHF-like DNA-binding proteins"/>
    <property type="match status" value="1"/>
</dbReference>
<dbReference type="SMART" id="SM00411">
    <property type="entry name" value="BHL"/>
    <property type="match status" value="1"/>
</dbReference>
<dbReference type="Gene3D" id="4.10.520.10">
    <property type="entry name" value="IHF-like DNA-binding proteins"/>
    <property type="match status" value="1"/>
</dbReference>
<protein>
    <submittedName>
        <fullName evidence="4">Integration host factor subunit beta</fullName>
    </submittedName>
</protein>
<dbReference type="AlphaFoldDB" id="A0A451A1J0"/>
<dbReference type="PANTHER" id="PTHR33175">
    <property type="entry name" value="DNA-BINDING PROTEIN HU"/>
    <property type="match status" value="1"/>
</dbReference>
<dbReference type="GO" id="GO:0005829">
    <property type="term" value="C:cytosol"/>
    <property type="evidence" value="ECO:0007669"/>
    <property type="project" value="TreeGrafter"/>
</dbReference>
<evidence type="ECO:0000256" key="3">
    <source>
        <dbReference type="RuleBase" id="RU003939"/>
    </source>
</evidence>
<dbReference type="InterPro" id="IPR000119">
    <property type="entry name" value="Hist_DNA-bd"/>
</dbReference>
<proteinExistence type="inferred from homology"/>
<gene>
    <name evidence="4" type="ORF">BECKTC1821F_GA0114240_103828</name>
</gene>
<dbReference type="Pfam" id="PF00216">
    <property type="entry name" value="Bac_DNA_binding"/>
    <property type="match status" value="1"/>
</dbReference>
<organism evidence="4">
    <name type="scientific">Candidatus Kentrum sp. TC</name>
    <dbReference type="NCBI Taxonomy" id="2126339"/>
    <lineage>
        <taxon>Bacteria</taxon>
        <taxon>Pseudomonadati</taxon>
        <taxon>Pseudomonadota</taxon>
        <taxon>Gammaproteobacteria</taxon>
        <taxon>Candidatus Kentrum</taxon>
    </lineage>
</organism>
<evidence type="ECO:0000256" key="1">
    <source>
        <dbReference type="ARBA" id="ARBA00010529"/>
    </source>
</evidence>
<dbReference type="NCBIfam" id="NF001222">
    <property type="entry name" value="PRK00199.1"/>
    <property type="match status" value="1"/>
</dbReference>
<dbReference type="PANTHER" id="PTHR33175:SF5">
    <property type="entry name" value="INTEGRATION HOST FACTOR SUBUNIT BETA"/>
    <property type="match status" value="1"/>
</dbReference>
<dbReference type="EMBL" id="CAADFW010000038">
    <property type="protein sequence ID" value="VFK59913.1"/>
    <property type="molecule type" value="Genomic_DNA"/>
</dbReference>
<comment type="similarity">
    <text evidence="1 3">Belongs to the bacterial histone-like protein family.</text>
</comment>
<dbReference type="GO" id="GO:0003677">
    <property type="term" value="F:DNA binding"/>
    <property type="evidence" value="ECO:0007669"/>
    <property type="project" value="UniProtKB-KW"/>
</dbReference>
<evidence type="ECO:0000256" key="2">
    <source>
        <dbReference type="ARBA" id="ARBA00023125"/>
    </source>
</evidence>
<evidence type="ECO:0000313" key="4">
    <source>
        <dbReference type="EMBL" id="VFK59913.1"/>
    </source>
</evidence>
<keyword evidence="2" id="KW-0238">DNA-binding</keyword>